<dbReference type="EMBL" id="SLWL01000004">
    <property type="protein sequence ID" value="TCO14211.1"/>
    <property type="molecule type" value="Genomic_DNA"/>
</dbReference>
<feature type="transmembrane region" description="Helical" evidence="2">
    <location>
        <begin position="118"/>
        <end position="139"/>
    </location>
</feature>
<accession>A0A4R2GU68</accession>
<feature type="transmembrane region" description="Helical" evidence="2">
    <location>
        <begin position="36"/>
        <end position="56"/>
    </location>
</feature>
<feature type="transmembrane region" description="Helical" evidence="2">
    <location>
        <begin position="92"/>
        <end position="112"/>
    </location>
</feature>
<organism evidence="4 5">
    <name type="scientific">Camelimonas lactis</name>
    <dbReference type="NCBI Taxonomy" id="659006"/>
    <lineage>
        <taxon>Bacteria</taxon>
        <taxon>Pseudomonadati</taxon>
        <taxon>Pseudomonadota</taxon>
        <taxon>Alphaproteobacteria</taxon>
        <taxon>Hyphomicrobiales</taxon>
        <taxon>Chelatococcaceae</taxon>
        <taxon>Camelimonas</taxon>
    </lineage>
</organism>
<feature type="transmembrane region" description="Helical" evidence="2">
    <location>
        <begin position="62"/>
        <end position="80"/>
    </location>
</feature>
<sequence>MGLQFTTIISVSAVIACTQGVFLLGLWLMDRRVVTLMWWAAAFAGMTTGASLAVWMAFGGPWLAGLAGGAAAIFAFGLVWQAARAFEGRSSVLAPAGCVALLWLGGAAMAGGEVDAGVLMASIVLLFALFLLLALREIWRGRSEALPSRKPLAIALGVATCCILLLVFPDMGPAAGGADASLPIGVWLTLAATIAISTGAALALGMTRERQQRARDVLAALDPQTGALNLGAFLGQAARLVAGQLKVRAPVTFVAVQLERTGGDGGVESRIRLVHDRLIALSRVTDIVARIRPGAFAVLMPNIEPDDALPLVQQVLRESAGAGAHTAAAARWDALRARVSLVSSSEVGYDLRAMILAAEGAMEETRDATADAFAIYRATRQEAGRRTIGDGPGRPSASGEPRDVNGWPAGAVLD</sequence>
<keyword evidence="5" id="KW-1185">Reference proteome</keyword>
<dbReference type="InterPro" id="IPR000160">
    <property type="entry name" value="GGDEF_dom"/>
</dbReference>
<evidence type="ECO:0000259" key="3">
    <source>
        <dbReference type="SMART" id="SM00267"/>
    </source>
</evidence>
<evidence type="ECO:0000256" key="2">
    <source>
        <dbReference type="SAM" id="Phobius"/>
    </source>
</evidence>
<feature type="region of interest" description="Disordered" evidence="1">
    <location>
        <begin position="384"/>
        <end position="414"/>
    </location>
</feature>
<dbReference type="SMART" id="SM00267">
    <property type="entry name" value="GGDEF"/>
    <property type="match status" value="1"/>
</dbReference>
<feature type="transmembrane region" description="Helical" evidence="2">
    <location>
        <begin position="180"/>
        <end position="205"/>
    </location>
</feature>
<dbReference type="AlphaFoldDB" id="A0A4R2GU68"/>
<evidence type="ECO:0000313" key="5">
    <source>
        <dbReference type="Proteomes" id="UP000294881"/>
    </source>
</evidence>
<dbReference type="InterPro" id="IPR043128">
    <property type="entry name" value="Rev_trsase/Diguanyl_cyclase"/>
</dbReference>
<protein>
    <recommendedName>
        <fullName evidence="3">GGDEF domain-containing protein</fullName>
    </recommendedName>
</protein>
<dbReference type="SUPFAM" id="SSF55073">
    <property type="entry name" value="Nucleotide cyclase"/>
    <property type="match status" value="1"/>
</dbReference>
<keyword evidence="2" id="KW-1133">Transmembrane helix</keyword>
<feature type="transmembrane region" description="Helical" evidence="2">
    <location>
        <begin position="6"/>
        <end position="29"/>
    </location>
</feature>
<dbReference type="OrthoDB" id="9812260at2"/>
<gene>
    <name evidence="4" type="ORF">EV666_104164</name>
</gene>
<dbReference type="RefSeq" id="WP_132005078.1">
    <property type="nucleotide sequence ID" value="NZ_JBHUNN010000002.1"/>
</dbReference>
<feature type="transmembrane region" description="Helical" evidence="2">
    <location>
        <begin position="151"/>
        <end position="168"/>
    </location>
</feature>
<keyword evidence="2" id="KW-0812">Transmembrane</keyword>
<dbReference type="Gene3D" id="3.30.70.270">
    <property type="match status" value="1"/>
</dbReference>
<name>A0A4R2GU68_9HYPH</name>
<comment type="caution">
    <text evidence="4">The sequence shown here is derived from an EMBL/GenBank/DDBJ whole genome shotgun (WGS) entry which is preliminary data.</text>
</comment>
<evidence type="ECO:0000313" key="4">
    <source>
        <dbReference type="EMBL" id="TCO14211.1"/>
    </source>
</evidence>
<feature type="domain" description="GGDEF" evidence="3">
    <location>
        <begin position="208"/>
        <end position="376"/>
    </location>
</feature>
<dbReference type="InterPro" id="IPR029787">
    <property type="entry name" value="Nucleotide_cyclase"/>
</dbReference>
<proteinExistence type="predicted"/>
<keyword evidence="2" id="KW-0472">Membrane</keyword>
<dbReference type="Proteomes" id="UP000294881">
    <property type="component" value="Unassembled WGS sequence"/>
</dbReference>
<reference evidence="4 5" key="1">
    <citation type="submission" date="2019-03" db="EMBL/GenBank/DDBJ databases">
        <title>Genomic Encyclopedia of Type Strains, Phase IV (KMG-IV): sequencing the most valuable type-strain genomes for metagenomic binning, comparative biology and taxonomic classification.</title>
        <authorList>
            <person name="Goeker M."/>
        </authorList>
    </citation>
    <scope>NUCLEOTIDE SEQUENCE [LARGE SCALE GENOMIC DNA]</scope>
    <source>
        <strain evidence="4 5">DSM 22958</strain>
    </source>
</reference>
<evidence type="ECO:0000256" key="1">
    <source>
        <dbReference type="SAM" id="MobiDB-lite"/>
    </source>
</evidence>